<accession>A0A433TBJ6</accession>
<keyword evidence="2" id="KW-1185">Reference proteome</keyword>
<sequence length="129" mass="13339">IHDDLPGDELLHDLVAAAVDGLDASVGVCAADPVLLHVAPAPVKLDAAVSNLVLEVGRPGGGERDSVNSHPWFSHAEGSDTFPSSHSGDELVNLLLGAVVGDVRHHDVRVESPARPCAVGVAPGREMEH</sequence>
<comment type="caution">
    <text evidence="1">The sequence shown here is derived from an EMBL/GenBank/DDBJ whole genome shotgun (WGS) entry which is preliminary data.</text>
</comment>
<dbReference type="Proteomes" id="UP000271974">
    <property type="component" value="Unassembled WGS sequence"/>
</dbReference>
<gene>
    <name evidence="1" type="ORF">EGW08_013316</name>
</gene>
<name>A0A433TBJ6_ELYCH</name>
<protein>
    <submittedName>
        <fullName evidence="1">Uncharacterized protein</fullName>
    </submittedName>
</protein>
<proteinExistence type="predicted"/>
<dbReference type="EMBL" id="RQTK01000481">
    <property type="protein sequence ID" value="RUS78938.1"/>
    <property type="molecule type" value="Genomic_DNA"/>
</dbReference>
<feature type="non-terminal residue" evidence="1">
    <location>
        <position position="1"/>
    </location>
</feature>
<reference evidence="1 2" key="1">
    <citation type="submission" date="2019-01" db="EMBL/GenBank/DDBJ databases">
        <title>A draft genome assembly of the solar-powered sea slug Elysia chlorotica.</title>
        <authorList>
            <person name="Cai H."/>
            <person name="Li Q."/>
            <person name="Fang X."/>
            <person name="Li J."/>
            <person name="Curtis N.E."/>
            <person name="Altenburger A."/>
            <person name="Shibata T."/>
            <person name="Feng M."/>
            <person name="Maeda T."/>
            <person name="Schwartz J.A."/>
            <person name="Shigenobu S."/>
            <person name="Lundholm N."/>
            <person name="Nishiyama T."/>
            <person name="Yang H."/>
            <person name="Hasebe M."/>
            <person name="Li S."/>
            <person name="Pierce S.K."/>
            <person name="Wang J."/>
        </authorList>
    </citation>
    <scope>NUCLEOTIDE SEQUENCE [LARGE SCALE GENOMIC DNA]</scope>
    <source>
        <strain evidence="1">EC2010</strain>
        <tissue evidence="1">Whole organism of an adult</tissue>
    </source>
</reference>
<feature type="non-terminal residue" evidence="1">
    <location>
        <position position="129"/>
    </location>
</feature>
<organism evidence="1 2">
    <name type="scientific">Elysia chlorotica</name>
    <name type="common">Eastern emerald elysia</name>
    <name type="synonym">Sea slug</name>
    <dbReference type="NCBI Taxonomy" id="188477"/>
    <lineage>
        <taxon>Eukaryota</taxon>
        <taxon>Metazoa</taxon>
        <taxon>Spiralia</taxon>
        <taxon>Lophotrochozoa</taxon>
        <taxon>Mollusca</taxon>
        <taxon>Gastropoda</taxon>
        <taxon>Heterobranchia</taxon>
        <taxon>Euthyneura</taxon>
        <taxon>Panpulmonata</taxon>
        <taxon>Sacoglossa</taxon>
        <taxon>Placobranchoidea</taxon>
        <taxon>Plakobranchidae</taxon>
        <taxon>Elysia</taxon>
    </lineage>
</organism>
<evidence type="ECO:0000313" key="1">
    <source>
        <dbReference type="EMBL" id="RUS78938.1"/>
    </source>
</evidence>
<evidence type="ECO:0000313" key="2">
    <source>
        <dbReference type="Proteomes" id="UP000271974"/>
    </source>
</evidence>
<dbReference type="AlphaFoldDB" id="A0A433TBJ6"/>